<feature type="transmembrane region" description="Helical" evidence="1">
    <location>
        <begin position="6"/>
        <end position="29"/>
    </location>
</feature>
<gene>
    <name evidence="2" type="ORF">FIA58_004645</name>
</gene>
<protein>
    <recommendedName>
        <fullName evidence="4">Peptidase S1 domain-containing protein</fullName>
    </recommendedName>
</protein>
<proteinExistence type="predicted"/>
<evidence type="ECO:0000256" key="1">
    <source>
        <dbReference type="SAM" id="Phobius"/>
    </source>
</evidence>
<sequence>MYEKLITVIIMLFILSMISERLVTFFKLWCVKGNSFLFIIVSKELDTSIKSNDKEEENKREQAILAINLTISLCIALISKASLFNMFTYSNSTDLKFLLGWNFSRTFDIVEFIQILVGCALTACFISLGSKFWHDMLDMLFYAKNLKEKLVDKATYEMSNLKQIEDWISLSENEIIKKVFNDNLDYLKNIKDVIAVGIGQDARNKYIEITTTSNNHSEIPSYLTYQLPNNTIRNYPVKIITSSTIVTHGNLSFKSDITNQGRLSNYGSFGLAVKFKNGSSNHKMLLTCYHVIIGHGDDFYSFKYTERDEIVSPYYDEDATVGRVRQAIRNDRIDAAIIDIDNNISISNILPNGSIINDIRVINNEELYKGIPVRIYGYKSNSDTGMGIIDSLHNYVNIEYTLPNGRKQNWGLYDLISVSNYGSAISQEGDSGSALLDENNNVIGIVVGGNDYSTYAIPIETIFNQLNLELL</sequence>
<feature type="transmembrane region" description="Helical" evidence="1">
    <location>
        <begin position="63"/>
        <end position="89"/>
    </location>
</feature>
<evidence type="ECO:0000313" key="3">
    <source>
        <dbReference type="Proteomes" id="UP000817854"/>
    </source>
</evidence>
<dbReference type="InterPro" id="IPR043504">
    <property type="entry name" value="Peptidase_S1_PA_chymotrypsin"/>
</dbReference>
<reference evidence="2 3" key="3">
    <citation type="submission" date="2020-02" db="EMBL/GenBank/DDBJ databases">
        <title>Flavobacterium profundi sp. nov., isolated from a deep-sea seamount.</title>
        <authorList>
            <person name="Zhang D.-C."/>
        </authorList>
    </citation>
    <scope>NUCLEOTIDE SEQUENCE [LARGE SCALE GENOMIC DNA]</scope>
    <source>
        <strain evidence="2 3">EC11</strain>
    </source>
</reference>
<keyword evidence="1" id="KW-1133">Transmembrane helix</keyword>
<dbReference type="Gene3D" id="2.40.10.10">
    <property type="entry name" value="Trypsin-like serine proteases"/>
    <property type="match status" value="1"/>
</dbReference>
<dbReference type="RefSeq" id="WP_140960543.1">
    <property type="nucleotide sequence ID" value="NZ_VEVQ02000002.1"/>
</dbReference>
<feature type="transmembrane region" description="Helical" evidence="1">
    <location>
        <begin position="109"/>
        <end position="129"/>
    </location>
</feature>
<reference evidence="2 3" key="2">
    <citation type="submission" date="2019-05" db="EMBL/GenBank/DDBJ databases">
        <authorList>
            <person name="Lianzixin W."/>
        </authorList>
    </citation>
    <scope>NUCLEOTIDE SEQUENCE [LARGE SCALE GENOMIC DNA]</scope>
    <source>
        <strain evidence="2 3">EC11</strain>
    </source>
</reference>
<accession>A0ABX0IT15</accession>
<organism evidence="2 3">
    <name type="scientific">Flavobacterium jejuense</name>
    <dbReference type="NCBI Taxonomy" id="1544455"/>
    <lineage>
        <taxon>Bacteria</taxon>
        <taxon>Pseudomonadati</taxon>
        <taxon>Bacteroidota</taxon>
        <taxon>Flavobacteriia</taxon>
        <taxon>Flavobacteriales</taxon>
        <taxon>Flavobacteriaceae</taxon>
        <taxon>Flavobacterium</taxon>
    </lineage>
</organism>
<keyword evidence="1" id="KW-0812">Transmembrane</keyword>
<name>A0ABX0IT15_9FLAO</name>
<reference evidence="3" key="1">
    <citation type="submission" date="2019-05" db="EMBL/GenBank/DDBJ databases">
        <title>Flavobacterium profundi sp. nov., isolated from a deep-sea seamount.</title>
        <authorList>
            <person name="Zhang D.-C."/>
        </authorList>
    </citation>
    <scope>NUCLEOTIDE SEQUENCE [LARGE SCALE GENOMIC DNA]</scope>
    <source>
        <strain evidence="3">EC11</strain>
    </source>
</reference>
<keyword evidence="3" id="KW-1185">Reference proteome</keyword>
<evidence type="ECO:0008006" key="4">
    <source>
        <dbReference type="Google" id="ProtNLM"/>
    </source>
</evidence>
<dbReference type="SUPFAM" id="SSF50494">
    <property type="entry name" value="Trypsin-like serine proteases"/>
    <property type="match status" value="1"/>
</dbReference>
<dbReference type="EMBL" id="VEVQ02000002">
    <property type="protein sequence ID" value="NHN24960.1"/>
    <property type="molecule type" value="Genomic_DNA"/>
</dbReference>
<dbReference type="InterPro" id="IPR009003">
    <property type="entry name" value="Peptidase_S1_PA"/>
</dbReference>
<keyword evidence="1" id="KW-0472">Membrane</keyword>
<dbReference type="Proteomes" id="UP000817854">
    <property type="component" value="Unassembled WGS sequence"/>
</dbReference>
<evidence type="ECO:0000313" key="2">
    <source>
        <dbReference type="EMBL" id="NHN24960.1"/>
    </source>
</evidence>
<comment type="caution">
    <text evidence="2">The sequence shown here is derived from an EMBL/GenBank/DDBJ whole genome shotgun (WGS) entry which is preliminary data.</text>
</comment>